<evidence type="ECO:0000313" key="3">
    <source>
        <dbReference type="Proteomes" id="UP001259982"/>
    </source>
</evidence>
<dbReference type="Proteomes" id="UP001259982">
    <property type="component" value="Unassembled WGS sequence"/>
</dbReference>
<organism evidence="2 3">
    <name type="scientific">Spectribacter acetivorans</name>
    <dbReference type="NCBI Taxonomy" id="3075603"/>
    <lineage>
        <taxon>Bacteria</taxon>
        <taxon>Pseudomonadati</taxon>
        <taxon>Pseudomonadota</taxon>
        <taxon>Gammaproteobacteria</taxon>
        <taxon>Salinisphaerales</taxon>
        <taxon>Salinisphaeraceae</taxon>
        <taxon>Spectribacter</taxon>
    </lineage>
</organism>
<keyword evidence="3" id="KW-1185">Reference proteome</keyword>
<proteinExistence type="predicted"/>
<feature type="transmembrane region" description="Helical" evidence="1">
    <location>
        <begin position="57"/>
        <end position="75"/>
    </location>
</feature>
<dbReference type="EMBL" id="JAVRHY010000006">
    <property type="protein sequence ID" value="MDT0618475.1"/>
    <property type="molecule type" value="Genomic_DNA"/>
</dbReference>
<gene>
    <name evidence="2" type="ORF">RM531_08295</name>
</gene>
<reference evidence="2 3" key="1">
    <citation type="submission" date="2023-09" db="EMBL/GenBank/DDBJ databases">
        <authorList>
            <person name="Rey-Velasco X."/>
        </authorList>
    </citation>
    <scope>NUCLEOTIDE SEQUENCE [LARGE SCALE GENOMIC DNA]</scope>
    <source>
        <strain evidence="2 3">P385</strain>
    </source>
</reference>
<keyword evidence="1" id="KW-1133">Transmembrane helix</keyword>
<evidence type="ECO:0000313" key="2">
    <source>
        <dbReference type="EMBL" id="MDT0618475.1"/>
    </source>
</evidence>
<keyword evidence="1" id="KW-0472">Membrane</keyword>
<sequence>MSFKSSLWVIGAASVVFTVCSVILLSTGYRGFGEIAEVLGLSWSDTRWMLNTYHKSAYWMMGFGVGAGLIGLVFLGMDKVRPGDGNVVCVVSATSLLSSLVLFLAVCAWFAGSSGLMLKLSMTHEIEVDGNRVVLSGAVPPDLEERMRKAIQGASGVSILELAANEGGALNYLESTRDYLVGEGVRRAVVTGPCGSACALLALMMPEAYVANRGRLGFHQTSSGTKLREQNTELRESLIRAIDRQRGNGELVSALSVGEPIVYQPRGFLLDRGLIDGCWDEKAGEPARCRDIPEGPFGLAEGGLQ</sequence>
<comment type="caution">
    <text evidence="2">The sequence shown here is derived from an EMBL/GenBank/DDBJ whole genome shotgun (WGS) entry which is preliminary data.</text>
</comment>
<evidence type="ECO:0000256" key="1">
    <source>
        <dbReference type="SAM" id="Phobius"/>
    </source>
</evidence>
<feature type="transmembrane region" description="Helical" evidence="1">
    <location>
        <begin position="87"/>
        <end position="111"/>
    </location>
</feature>
<protein>
    <submittedName>
        <fullName evidence="2">Uncharacterized protein</fullName>
    </submittedName>
</protein>
<name>A0ABU3B7N0_9GAMM</name>
<keyword evidence="1" id="KW-0812">Transmembrane</keyword>
<accession>A0ABU3B7N0</accession>
<dbReference type="RefSeq" id="WP_311658595.1">
    <property type="nucleotide sequence ID" value="NZ_JAVRHY010000006.1"/>
</dbReference>